<evidence type="ECO:0000313" key="2">
    <source>
        <dbReference type="Proteomes" id="UP000824881"/>
    </source>
</evidence>
<evidence type="ECO:0000313" key="1">
    <source>
        <dbReference type="EMBL" id="KAG9225710.1"/>
    </source>
</evidence>
<dbReference type="EMBL" id="WQMT02000002">
    <property type="protein sequence ID" value="KAG9225710.1"/>
    <property type="molecule type" value="Genomic_DNA"/>
</dbReference>
<proteinExistence type="predicted"/>
<name>A0ACB7J6E0_PLECO</name>
<organism evidence="1 2">
    <name type="scientific">Pleurotus cornucopiae</name>
    <name type="common">Cornucopia mushroom</name>
    <dbReference type="NCBI Taxonomy" id="5321"/>
    <lineage>
        <taxon>Eukaryota</taxon>
        <taxon>Fungi</taxon>
        <taxon>Dikarya</taxon>
        <taxon>Basidiomycota</taxon>
        <taxon>Agaricomycotina</taxon>
        <taxon>Agaricomycetes</taxon>
        <taxon>Agaricomycetidae</taxon>
        <taxon>Agaricales</taxon>
        <taxon>Pleurotineae</taxon>
        <taxon>Pleurotaceae</taxon>
        <taxon>Pleurotus</taxon>
    </lineage>
</organism>
<accession>A0ACB7J6E0</accession>
<dbReference type="Proteomes" id="UP000824881">
    <property type="component" value="Unassembled WGS sequence"/>
</dbReference>
<protein>
    <submittedName>
        <fullName evidence="1">Uncharacterized protein</fullName>
    </submittedName>
</protein>
<gene>
    <name evidence="1" type="ORF">CCMSSC00406_0007567</name>
</gene>
<reference evidence="1 2" key="1">
    <citation type="journal article" date="2021" name="Appl. Environ. Microbiol.">
        <title>Genetic linkage and physical mapping for an oyster mushroom Pleurotus cornucopiae and QTL analysis for the trait cap color.</title>
        <authorList>
            <person name="Zhang Y."/>
            <person name="Gao W."/>
            <person name="Sonnenberg A."/>
            <person name="Chen Q."/>
            <person name="Zhang J."/>
            <person name="Huang C."/>
        </authorList>
    </citation>
    <scope>NUCLEOTIDE SEQUENCE [LARGE SCALE GENOMIC DNA]</scope>
    <source>
        <strain evidence="1">CCMSSC00406</strain>
    </source>
</reference>
<sequence>MLASSFLTGRPSIQEIDEKIESLNHEISVIQAEIRCLKEHKNTHLLTVSKVPTTSCQSSLRHTGCDFSFGSQTTGSLRTPTPSHAEITLQLEGRDADSWVRRITLEPTPQLKILSLEDTTNSPADLFQFAADGDAFPALQHLSLSGYTFKASTAATLTNLRTLRINPINFFSLLNNLPLLSSLTLANALAPQNQPVPPSLPNLTHLFIEDVDLFNLGMMSCITAPLIKTIKLLHTGKAKAETATPVIAAIYASLPTLPPDSHSHFELYSLVLSVLHHSCMGASVGRVRGTGNFETEAPVFGLCPPTTIPPTFHLYSDDEVTTGDPLRAFRQNVLRQIKDTTELHCDCTIDILHVLGRETPPPDQADATSFSLPSLKKIHLYDFMFIHRRDMMFSKLKEQLLARKAAGAGADTWVVGPKLLDADDINEFKGIIHIVDSPQAASSRRRYH</sequence>
<keyword evidence="2" id="KW-1185">Reference proteome</keyword>
<comment type="caution">
    <text evidence="1">The sequence shown here is derived from an EMBL/GenBank/DDBJ whole genome shotgun (WGS) entry which is preliminary data.</text>
</comment>